<dbReference type="AlphaFoldDB" id="A0AAE0GN91"/>
<name>A0AAE0GN91_9CHLO</name>
<dbReference type="EMBL" id="LGRX02003977">
    <property type="protein sequence ID" value="KAK3281173.1"/>
    <property type="molecule type" value="Genomic_DNA"/>
</dbReference>
<feature type="compositionally biased region" description="Low complexity" evidence="1">
    <location>
        <begin position="140"/>
        <end position="149"/>
    </location>
</feature>
<accession>A0AAE0GN91</accession>
<evidence type="ECO:0000313" key="2">
    <source>
        <dbReference type="EMBL" id="KAK3281173.1"/>
    </source>
</evidence>
<proteinExistence type="predicted"/>
<feature type="compositionally biased region" description="Basic and acidic residues" evidence="1">
    <location>
        <begin position="59"/>
        <end position="77"/>
    </location>
</feature>
<keyword evidence="3" id="KW-1185">Reference proteome</keyword>
<evidence type="ECO:0000313" key="3">
    <source>
        <dbReference type="Proteomes" id="UP001190700"/>
    </source>
</evidence>
<sequence>MGYVAGEKVVTEGEHRRVNGLKADSTGHGSARKQDLILGSMRQKDSRQVQQAGAVRNGRAGEIEAPKAEARSRGSELRCAEQGAEGCEDPDYLWCTSDQGTNHTASLDGNPENPAQEGGARRQDKCKLTHRRIKKRSKRASSSSDSGISLEAPTMQTSSVAIGKAPL</sequence>
<dbReference type="Proteomes" id="UP001190700">
    <property type="component" value="Unassembled WGS sequence"/>
</dbReference>
<feature type="region of interest" description="Disordered" evidence="1">
    <location>
        <begin position="1"/>
        <end position="77"/>
    </location>
</feature>
<feature type="region of interest" description="Disordered" evidence="1">
    <location>
        <begin position="98"/>
        <end position="167"/>
    </location>
</feature>
<feature type="compositionally biased region" description="Basic residues" evidence="1">
    <location>
        <begin position="128"/>
        <end position="139"/>
    </location>
</feature>
<reference evidence="2 3" key="1">
    <citation type="journal article" date="2015" name="Genome Biol. Evol.">
        <title>Comparative Genomics of a Bacterivorous Green Alga Reveals Evolutionary Causalities and Consequences of Phago-Mixotrophic Mode of Nutrition.</title>
        <authorList>
            <person name="Burns J.A."/>
            <person name="Paasch A."/>
            <person name="Narechania A."/>
            <person name="Kim E."/>
        </authorList>
    </citation>
    <scope>NUCLEOTIDE SEQUENCE [LARGE SCALE GENOMIC DNA]</scope>
    <source>
        <strain evidence="2 3">PLY_AMNH</strain>
    </source>
</reference>
<protein>
    <submittedName>
        <fullName evidence="2">Uncharacterized protein</fullName>
    </submittedName>
</protein>
<gene>
    <name evidence="2" type="ORF">CYMTET_11023</name>
</gene>
<feature type="compositionally biased region" description="Polar residues" evidence="1">
    <location>
        <begin position="98"/>
        <end position="107"/>
    </location>
</feature>
<evidence type="ECO:0000256" key="1">
    <source>
        <dbReference type="SAM" id="MobiDB-lite"/>
    </source>
</evidence>
<organism evidence="2 3">
    <name type="scientific">Cymbomonas tetramitiformis</name>
    <dbReference type="NCBI Taxonomy" id="36881"/>
    <lineage>
        <taxon>Eukaryota</taxon>
        <taxon>Viridiplantae</taxon>
        <taxon>Chlorophyta</taxon>
        <taxon>Pyramimonadophyceae</taxon>
        <taxon>Pyramimonadales</taxon>
        <taxon>Pyramimonadaceae</taxon>
        <taxon>Cymbomonas</taxon>
    </lineage>
</organism>
<comment type="caution">
    <text evidence="2">The sequence shown here is derived from an EMBL/GenBank/DDBJ whole genome shotgun (WGS) entry which is preliminary data.</text>
</comment>